<evidence type="ECO:0000313" key="1">
    <source>
        <dbReference type="EMBL" id="SCL55333.1"/>
    </source>
</evidence>
<name>A0A1C6UN43_9ACTN</name>
<evidence type="ECO:0000313" key="2">
    <source>
        <dbReference type="Proteomes" id="UP000198605"/>
    </source>
</evidence>
<gene>
    <name evidence="1" type="ORF">GA0070603_1985</name>
</gene>
<keyword evidence="2" id="KW-1185">Reference proteome</keyword>
<organism evidence="1 2">
    <name type="scientific">Micromonospora chersina</name>
    <dbReference type="NCBI Taxonomy" id="47854"/>
    <lineage>
        <taxon>Bacteria</taxon>
        <taxon>Bacillati</taxon>
        <taxon>Actinomycetota</taxon>
        <taxon>Actinomycetes</taxon>
        <taxon>Micromonosporales</taxon>
        <taxon>Micromonosporaceae</taxon>
        <taxon>Micromonospora</taxon>
    </lineage>
</organism>
<dbReference type="Proteomes" id="UP000198605">
    <property type="component" value="Unassembled WGS sequence"/>
</dbReference>
<proteinExistence type="predicted"/>
<dbReference type="AlphaFoldDB" id="A0A1C6UN43"/>
<accession>A0A1C6UN43</accession>
<reference evidence="2" key="1">
    <citation type="submission" date="2016-06" db="EMBL/GenBank/DDBJ databases">
        <authorList>
            <person name="Varghese N."/>
            <person name="Submissions Spin"/>
        </authorList>
    </citation>
    <scope>NUCLEOTIDE SEQUENCE [LARGE SCALE GENOMIC DNA]</scope>
    <source>
        <strain evidence="2">DSM 44151</strain>
    </source>
</reference>
<dbReference type="EMBL" id="FMIB01000002">
    <property type="protein sequence ID" value="SCL55333.1"/>
    <property type="molecule type" value="Genomic_DNA"/>
</dbReference>
<protein>
    <submittedName>
        <fullName evidence="1">Uncharacterized protein</fullName>
    </submittedName>
</protein>
<sequence length="46" mass="4703">MRIGLQSKGGRQGVGAGASQFALWLLSPGLPAATPEAAARRCRHAS</sequence>